<dbReference type="Proteomes" id="UP000282311">
    <property type="component" value="Unassembled WGS sequence"/>
</dbReference>
<dbReference type="AlphaFoldDB" id="A0A3B0CG02"/>
<sequence>MGIAVFWDAYFVPKSHMEPSMPAIRVSIALYFSKITIFEKNKSLKGLLFLYHLHMAVMRIKLLQKKEGCSRAEHPS</sequence>
<reference evidence="1 2" key="1">
    <citation type="journal article" date="2007" name="Int. J. Syst. Evol. Microbiol.">
        <title>Paenibacillus ginsengarvi sp. nov., isolated from soil from ginseng cultivation.</title>
        <authorList>
            <person name="Yoon M.H."/>
            <person name="Ten L.N."/>
            <person name="Im W.T."/>
        </authorList>
    </citation>
    <scope>NUCLEOTIDE SEQUENCE [LARGE SCALE GENOMIC DNA]</scope>
    <source>
        <strain evidence="1 2">KCTC 13059</strain>
    </source>
</reference>
<name>A0A3B0CG02_9BACL</name>
<evidence type="ECO:0000313" key="2">
    <source>
        <dbReference type="Proteomes" id="UP000282311"/>
    </source>
</evidence>
<organism evidence="1 2">
    <name type="scientific">Paenibacillus ginsengarvi</name>
    <dbReference type="NCBI Taxonomy" id="400777"/>
    <lineage>
        <taxon>Bacteria</taxon>
        <taxon>Bacillati</taxon>
        <taxon>Bacillota</taxon>
        <taxon>Bacilli</taxon>
        <taxon>Bacillales</taxon>
        <taxon>Paenibacillaceae</taxon>
        <taxon>Paenibacillus</taxon>
    </lineage>
</organism>
<gene>
    <name evidence="1" type="ORF">D7M11_12600</name>
</gene>
<keyword evidence="2" id="KW-1185">Reference proteome</keyword>
<accession>A0A3B0CG02</accession>
<protein>
    <submittedName>
        <fullName evidence="1">Uncharacterized protein</fullName>
    </submittedName>
</protein>
<dbReference type="EMBL" id="RBAH01000007">
    <property type="protein sequence ID" value="RKN84815.1"/>
    <property type="molecule type" value="Genomic_DNA"/>
</dbReference>
<evidence type="ECO:0000313" key="1">
    <source>
        <dbReference type="EMBL" id="RKN84815.1"/>
    </source>
</evidence>
<proteinExistence type="predicted"/>
<comment type="caution">
    <text evidence="1">The sequence shown here is derived from an EMBL/GenBank/DDBJ whole genome shotgun (WGS) entry which is preliminary data.</text>
</comment>